<evidence type="ECO:0000313" key="2">
    <source>
        <dbReference type="EMBL" id="CUU24347.1"/>
    </source>
</evidence>
<feature type="transmembrane region" description="Helical" evidence="1">
    <location>
        <begin position="78"/>
        <end position="95"/>
    </location>
</feature>
<dbReference type="KEGG" id="ege:EM595_2113"/>
<keyword evidence="1" id="KW-1133">Transmembrane helix</keyword>
<feature type="transmembrane region" description="Helical" evidence="1">
    <location>
        <begin position="55"/>
        <end position="72"/>
    </location>
</feature>
<reference evidence="3" key="1">
    <citation type="submission" date="2015-11" db="EMBL/GenBank/DDBJ databases">
        <authorList>
            <person name="Blom J."/>
        </authorList>
    </citation>
    <scope>NUCLEOTIDE SEQUENCE [LARGE SCALE GENOMIC DNA]</scope>
</reference>
<keyword evidence="1" id="KW-0472">Membrane</keyword>
<proteinExistence type="predicted"/>
<organism evidence="2 3">
    <name type="scientific">Duffyella gerundensis</name>
    <dbReference type="NCBI Taxonomy" id="1619313"/>
    <lineage>
        <taxon>Bacteria</taxon>
        <taxon>Pseudomonadati</taxon>
        <taxon>Pseudomonadota</taxon>
        <taxon>Gammaproteobacteria</taxon>
        <taxon>Enterobacterales</taxon>
        <taxon>Erwiniaceae</taxon>
        <taxon>Duffyella</taxon>
    </lineage>
</organism>
<dbReference type="PATRIC" id="fig|1619313.3.peg.2194"/>
<name>A0A0U5L5C3_9GAMM</name>
<dbReference type="Proteomes" id="UP000059419">
    <property type="component" value="Chromosome 1"/>
</dbReference>
<protein>
    <submittedName>
        <fullName evidence="2">Putative membrane protein</fullName>
    </submittedName>
</protein>
<sequence length="109" mass="11738">MLACAFGRKPERHHTTIENRKDPHMTPVTALLGLMAGAWSVRSICIKTQSTPKKVIKSIVAAGFFLGLGGLGAEEDKFVPVMILLAVGAVIQLIANKRDKSAAEKNNKI</sequence>
<accession>A0A0U5L5C3</accession>
<dbReference type="STRING" id="1619313.EM595_2113"/>
<dbReference type="AlphaFoldDB" id="A0A0U5L5C3"/>
<evidence type="ECO:0000256" key="1">
    <source>
        <dbReference type="SAM" id="Phobius"/>
    </source>
</evidence>
<gene>
    <name evidence="2" type="ORF">EM595_2113</name>
</gene>
<evidence type="ECO:0000313" key="3">
    <source>
        <dbReference type="Proteomes" id="UP000059419"/>
    </source>
</evidence>
<keyword evidence="1" id="KW-0812">Transmembrane</keyword>
<dbReference type="EMBL" id="LN907827">
    <property type="protein sequence ID" value="CUU24347.1"/>
    <property type="molecule type" value="Genomic_DNA"/>
</dbReference>
<keyword evidence="3" id="KW-1185">Reference proteome</keyword>